<gene>
    <name evidence="5" type="primary">darP</name>
    <name evidence="7" type="ORF">CJD38_02380</name>
</gene>
<dbReference type="PIRSF" id="PIRSF016183">
    <property type="entry name" value="UCP016183"/>
    <property type="match status" value="1"/>
</dbReference>
<dbReference type="GO" id="GO:1902626">
    <property type="term" value="P:assembly of large subunit precursor of preribosome"/>
    <property type="evidence" value="ECO:0007669"/>
    <property type="project" value="UniProtKB-UniRule"/>
</dbReference>
<proteinExistence type="inferred from homology"/>
<name>A0A2T5MK72_9GAMM</name>
<dbReference type="EMBL" id="QANS01000001">
    <property type="protein sequence ID" value="PTU32981.1"/>
    <property type="molecule type" value="Genomic_DNA"/>
</dbReference>
<feature type="region of interest" description="Disordered" evidence="6">
    <location>
        <begin position="1"/>
        <end position="27"/>
    </location>
</feature>
<evidence type="ECO:0000256" key="3">
    <source>
        <dbReference type="ARBA" id="ARBA00022730"/>
    </source>
</evidence>
<keyword evidence="3 5" id="KW-0699">rRNA-binding</keyword>
<dbReference type="InterPro" id="IPR006839">
    <property type="entry name" value="DarP"/>
</dbReference>
<dbReference type="GO" id="GO:0043022">
    <property type="term" value="F:ribosome binding"/>
    <property type="evidence" value="ECO:0007669"/>
    <property type="project" value="UniProtKB-UniRule"/>
</dbReference>
<evidence type="ECO:0000313" key="8">
    <source>
        <dbReference type="Proteomes" id="UP000244248"/>
    </source>
</evidence>
<dbReference type="CDD" id="cd16331">
    <property type="entry name" value="YjgA-like"/>
    <property type="match status" value="1"/>
</dbReference>
<comment type="function">
    <text evidence="5">Member of a network of 50S ribosomal subunit biogenesis factors which assembles along the 30S-50S interface, preventing incorrect 23S rRNA structures from forming. Promotes peptidyl transferase center (PTC) maturation.</text>
</comment>
<evidence type="ECO:0000256" key="4">
    <source>
        <dbReference type="ARBA" id="ARBA00022884"/>
    </source>
</evidence>
<keyword evidence="1 5" id="KW-0963">Cytoplasm</keyword>
<dbReference type="PANTHER" id="PTHR38101">
    <property type="entry name" value="UPF0307 PROTEIN YJGA"/>
    <property type="match status" value="1"/>
</dbReference>
<comment type="subcellular location">
    <subcellularLocation>
        <location evidence="5">Cytoplasm</location>
    </subcellularLocation>
    <text evidence="5">Associates with late stage pre-50S ribosomal subunits.</text>
</comment>
<dbReference type="PANTHER" id="PTHR38101:SF1">
    <property type="entry name" value="UPF0307 PROTEIN YJGA"/>
    <property type="match status" value="1"/>
</dbReference>
<evidence type="ECO:0000256" key="1">
    <source>
        <dbReference type="ARBA" id="ARBA00022490"/>
    </source>
</evidence>
<keyword evidence="8" id="KW-1185">Reference proteome</keyword>
<comment type="caution">
    <text evidence="7">The sequence shown here is derived from an EMBL/GenBank/DDBJ whole genome shotgun (WGS) entry which is preliminary data.</text>
</comment>
<dbReference type="Proteomes" id="UP000244248">
    <property type="component" value="Unassembled WGS sequence"/>
</dbReference>
<accession>A0A2T5MK72</accession>
<protein>
    <recommendedName>
        <fullName evidence="5">Dual-action ribosomal maturation protein DarP</fullName>
    </recommendedName>
    <alternativeName>
        <fullName evidence="5">Large ribosomal subunit assembly factor DarP</fullName>
    </alternativeName>
</protein>
<organism evidence="7 8">
    <name type="scientific">Stenotrophobium rhamnosiphilum</name>
    <dbReference type="NCBI Taxonomy" id="2029166"/>
    <lineage>
        <taxon>Bacteria</taxon>
        <taxon>Pseudomonadati</taxon>
        <taxon>Pseudomonadota</taxon>
        <taxon>Gammaproteobacteria</taxon>
        <taxon>Nevskiales</taxon>
        <taxon>Nevskiaceae</taxon>
        <taxon>Stenotrophobium</taxon>
    </lineage>
</organism>
<evidence type="ECO:0000256" key="6">
    <source>
        <dbReference type="SAM" id="MobiDB-lite"/>
    </source>
</evidence>
<dbReference type="NCBIfam" id="NF003593">
    <property type="entry name" value="PRK05255.1-1"/>
    <property type="match status" value="1"/>
</dbReference>
<dbReference type="InterPro" id="IPR023153">
    <property type="entry name" value="DarP_sf"/>
</dbReference>
<dbReference type="GO" id="GO:0019843">
    <property type="term" value="F:rRNA binding"/>
    <property type="evidence" value="ECO:0007669"/>
    <property type="project" value="UniProtKB-UniRule"/>
</dbReference>
<evidence type="ECO:0000313" key="7">
    <source>
        <dbReference type="EMBL" id="PTU32981.1"/>
    </source>
</evidence>
<keyword evidence="4 5" id="KW-0694">RNA-binding</keyword>
<dbReference type="AlphaFoldDB" id="A0A2T5MK72"/>
<dbReference type="Gene3D" id="1.10.60.30">
    <property type="entry name" value="PSPTO4464-like domains"/>
    <property type="match status" value="2"/>
</dbReference>
<dbReference type="HAMAP" id="MF_00765">
    <property type="entry name" value="DarP"/>
    <property type="match status" value="1"/>
</dbReference>
<dbReference type="Pfam" id="PF04751">
    <property type="entry name" value="DarP"/>
    <property type="match status" value="1"/>
</dbReference>
<evidence type="ECO:0000256" key="5">
    <source>
        <dbReference type="HAMAP-Rule" id="MF_00765"/>
    </source>
</evidence>
<dbReference type="GO" id="GO:0005829">
    <property type="term" value="C:cytosol"/>
    <property type="evidence" value="ECO:0007669"/>
    <property type="project" value="TreeGrafter"/>
</dbReference>
<keyword evidence="2 5" id="KW-0690">Ribosome biogenesis</keyword>
<sequence length="192" mass="22292">MSACNKNSVMRRYKEEPEQQYDGPSKTQQKNAMLELQVLGVTLLELPEEQIDLLIDEVGPLREAMRDLRRITAHGARKRQASYVGKLLRDVDVEPMRKALAVWHTHKARDVRALREIEQWREKMIGSEAGWAEWTTRYPVGDTKQLRALVRDARRDREMSKVTGESQNGRAFREMFRLVREILLAPKAPPEA</sequence>
<comment type="similarity">
    <text evidence="5">Belongs to the DarP family.</text>
</comment>
<reference evidence="7 8" key="1">
    <citation type="submission" date="2018-04" db="EMBL/GenBank/DDBJ databases">
        <title>Novel species isolated from glacier.</title>
        <authorList>
            <person name="Liu Q."/>
            <person name="Xin Y.-H."/>
        </authorList>
    </citation>
    <scope>NUCLEOTIDE SEQUENCE [LARGE SCALE GENOMIC DNA]</scope>
    <source>
        <strain evidence="7 8">GT1R17</strain>
    </source>
</reference>
<evidence type="ECO:0000256" key="2">
    <source>
        <dbReference type="ARBA" id="ARBA00022517"/>
    </source>
</evidence>
<dbReference type="RefSeq" id="WP_107938688.1">
    <property type="nucleotide sequence ID" value="NZ_QANS01000001.1"/>
</dbReference>
<dbReference type="SUPFAM" id="SSF158710">
    <property type="entry name" value="PSPTO4464-like"/>
    <property type="match status" value="1"/>
</dbReference>